<name>A0A8C9SAQ8_SCLFO</name>
<dbReference type="PANTHER" id="PTHR15207">
    <property type="entry name" value="NONSYNDROMIC HEARING IMPAIRMENT PROTEIN"/>
    <property type="match status" value="1"/>
</dbReference>
<dbReference type="Proteomes" id="UP000694397">
    <property type="component" value="Chromosome 18"/>
</dbReference>
<keyword evidence="7" id="KW-1210">Necrosis</keyword>
<dbReference type="GO" id="GO:0005737">
    <property type="term" value="C:cytoplasm"/>
    <property type="evidence" value="ECO:0007669"/>
    <property type="project" value="UniProtKB-SubCell"/>
</dbReference>
<keyword evidence="15" id="KW-1185">Reference proteome</keyword>
<keyword evidence="5" id="KW-1003">Cell membrane</keyword>
<reference evidence="14" key="2">
    <citation type="submission" date="2025-08" db="UniProtKB">
        <authorList>
            <consortium name="Ensembl"/>
        </authorList>
    </citation>
    <scope>IDENTIFICATION</scope>
</reference>
<organism evidence="14 15">
    <name type="scientific">Scleropages formosus</name>
    <name type="common">Asian bonytongue</name>
    <name type="synonym">Osteoglossum formosum</name>
    <dbReference type="NCBI Taxonomy" id="113540"/>
    <lineage>
        <taxon>Eukaryota</taxon>
        <taxon>Metazoa</taxon>
        <taxon>Chordata</taxon>
        <taxon>Craniata</taxon>
        <taxon>Vertebrata</taxon>
        <taxon>Euteleostomi</taxon>
        <taxon>Actinopterygii</taxon>
        <taxon>Neopterygii</taxon>
        <taxon>Teleostei</taxon>
        <taxon>Osteoglossocephala</taxon>
        <taxon>Osteoglossomorpha</taxon>
        <taxon>Osteoglossiformes</taxon>
        <taxon>Osteoglossidae</taxon>
        <taxon>Scleropages</taxon>
    </lineage>
</organism>
<evidence type="ECO:0000256" key="7">
    <source>
        <dbReference type="ARBA" id="ARBA00022590"/>
    </source>
</evidence>
<dbReference type="OrthoDB" id="8815334at2759"/>
<evidence type="ECO:0000256" key="9">
    <source>
        <dbReference type="ARBA" id="ARBA00023136"/>
    </source>
</evidence>
<dbReference type="InterPro" id="IPR042377">
    <property type="entry name" value="GSDME"/>
</dbReference>
<keyword evidence="10" id="KW-0564">Palmitate</keyword>
<keyword evidence="6" id="KW-0963">Cytoplasm</keyword>
<evidence type="ECO:0000256" key="10">
    <source>
        <dbReference type="ARBA" id="ARBA00023139"/>
    </source>
</evidence>
<reference evidence="14" key="3">
    <citation type="submission" date="2025-09" db="UniProtKB">
        <authorList>
            <consortium name="Ensembl"/>
        </authorList>
    </citation>
    <scope>IDENTIFICATION</scope>
</reference>
<dbReference type="GO" id="GO:0005886">
    <property type="term" value="C:plasma membrane"/>
    <property type="evidence" value="ECO:0007669"/>
    <property type="project" value="UniProtKB-SubCell"/>
</dbReference>
<protein>
    <submittedName>
        <fullName evidence="14">Gasdermin Eb</fullName>
    </submittedName>
</protein>
<dbReference type="Pfam" id="PF04598">
    <property type="entry name" value="Gasdermin"/>
    <property type="match status" value="1"/>
</dbReference>
<evidence type="ECO:0000256" key="3">
    <source>
        <dbReference type="ARBA" id="ARBA00009279"/>
    </source>
</evidence>
<evidence type="ECO:0000313" key="14">
    <source>
        <dbReference type="Ensembl" id="ENSSFOP00015033551.2"/>
    </source>
</evidence>
<dbReference type="Pfam" id="PF17708">
    <property type="entry name" value="Gasdermin_C"/>
    <property type="match status" value="1"/>
</dbReference>
<dbReference type="PANTHER" id="PTHR15207:SF3">
    <property type="entry name" value="DEAFNESS, AUTOSOMAL DOMINANT 5-RELATED"/>
    <property type="match status" value="1"/>
</dbReference>
<evidence type="ECO:0000256" key="5">
    <source>
        <dbReference type="ARBA" id="ARBA00022475"/>
    </source>
</evidence>
<reference evidence="14 15" key="1">
    <citation type="submission" date="2019-04" db="EMBL/GenBank/DDBJ databases">
        <authorList>
            <consortium name="Wellcome Sanger Institute Data Sharing"/>
        </authorList>
    </citation>
    <scope>NUCLEOTIDE SEQUENCE [LARGE SCALE GENOMIC DNA]</scope>
</reference>
<evidence type="ECO:0000256" key="4">
    <source>
        <dbReference type="ARBA" id="ARBA00022452"/>
    </source>
</evidence>
<keyword evidence="4" id="KW-1134">Transmembrane beta strand</keyword>
<keyword evidence="8" id="KW-0812">Transmembrane</keyword>
<evidence type="ECO:0000256" key="8">
    <source>
        <dbReference type="ARBA" id="ARBA00022692"/>
    </source>
</evidence>
<dbReference type="Ensembl" id="ENSSFOT00015033928.2">
    <property type="protein sequence ID" value="ENSSFOP00015033551.2"/>
    <property type="gene ID" value="ENSSFOG00015021418.2"/>
</dbReference>
<evidence type="ECO:0000256" key="11">
    <source>
        <dbReference type="ARBA" id="ARBA00023288"/>
    </source>
</evidence>
<comment type="similarity">
    <text evidence="3">Belongs to the gasdermin family.</text>
</comment>
<keyword evidence="11" id="KW-0449">Lipoprotein</keyword>
<feature type="domain" description="Gasdermin pore forming" evidence="12">
    <location>
        <begin position="57"/>
        <end position="302"/>
    </location>
</feature>
<evidence type="ECO:0000256" key="2">
    <source>
        <dbReference type="ARBA" id="ARBA00004651"/>
    </source>
</evidence>
<evidence type="ECO:0000259" key="13">
    <source>
        <dbReference type="Pfam" id="PF17708"/>
    </source>
</evidence>
<evidence type="ECO:0000256" key="6">
    <source>
        <dbReference type="ARBA" id="ARBA00022490"/>
    </source>
</evidence>
<gene>
    <name evidence="14" type="primary">GSDME</name>
    <name evidence="14" type="synonym">gsdmeb</name>
</gene>
<dbReference type="GeneTree" id="ENSGT00940000155880"/>
<comment type="subcellular location">
    <subcellularLocation>
        <location evidence="2">Cell membrane</location>
        <topology evidence="2">Multi-pass membrane protein</topology>
    </subcellularLocation>
    <subcellularLocation>
        <location evidence="1">Cytoplasm</location>
    </subcellularLocation>
</comment>
<dbReference type="InterPro" id="IPR041263">
    <property type="entry name" value="Gasdermin_PUB"/>
</dbReference>
<evidence type="ECO:0000313" key="15">
    <source>
        <dbReference type="Proteomes" id="UP000694397"/>
    </source>
</evidence>
<evidence type="ECO:0000259" key="12">
    <source>
        <dbReference type="Pfam" id="PF04598"/>
    </source>
</evidence>
<accession>A0A8C9SAQ8</accession>
<dbReference type="GO" id="GO:0012501">
    <property type="term" value="P:programmed cell death"/>
    <property type="evidence" value="ECO:0007669"/>
    <property type="project" value="UniProtKB-KW"/>
</dbReference>
<sequence length="532" mass="59275">MAGGRRGSSVLFRRCVRRLSHCTSCRPLTFSAVFHSGCPWRPSPRHPTPALSQNPEMFAKATSNLLQQIDPDGLLIPVSRLNDSDKLVPLSLVVKRKRFWFWQQPKHLVSDFTLNDVLTGDDPMQPDVAETDFLKYKGTFGDIKRGKMDAEVGQLTVNVEGKGSSKLQSSFGALKKQEVDVQRLLQESRGRVLDLEHCLIQQTREKQNEAFGLVKERILTMEPCFISEQVQEQGECGAVLAFRKPKKIQVSLNNDGNMQMDSEVLLEIPAHTVVAYSIIELEVKANGEYELCLLPDVLGGFEVDSHKGTQFVLCEATGKDLQTEKTTLSEQLKEMGELKVHIEELADLPPQTRSRLFQLIKEAMQDRAKLAVLNDVLDQLCQGRMPDLGQLELSSQRHMVQTLLDLLQLDGQEAGQKRTSPLIASYMLVNAMEEMNEDGLTALGYCSSAPVLQALQQLVQTLETASECSLQSSSVSPLLEEEIFQRVERLFSCCKVTLWRKSSAVLAEARSPVSLAPLLLCITIHGLASLSK</sequence>
<proteinExistence type="inferred from homology"/>
<evidence type="ECO:0000256" key="1">
    <source>
        <dbReference type="ARBA" id="ARBA00004496"/>
    </source>
</evidence>
<dbReference type="AlphaFoldDB" id="A0A8C9SAQ8"/>
<keyword evidence="9" id="KW-0472">Membrane</keyword>
<dbReference type="InterPro" id="IPR040460">
    <property type="entry name" value="Gasdermin_pore"/>
</dbReference>
<feature type="domain" description="Gasdermin PUB" evidence="13">
    <location>
        <begin position="337"/>
        <end position="503"/>
    </location>
</feature>